<dbReference type="RefSeq" id="WP_136936274.1">
    <property type="nucleotide sequence ID" value="NZ_SSMQ01000127.1"/>
</dbReference>
<dbReference type="AlphaFoldDB" id="A0A4U1IH75"/>
<feature type="chain" id="PRO_5020691704" evidence="1">
    <location>
        <begin position="28"/>
        <end position="455"/>
    </location>
</feature>
<proteinExistence type="predicted"/>
<evidence type="ECO:0000313" key="2">
    <source>
        <dbReference type="EMBL" id="TKC93057.1"/>
    </source>
</evidence>
<reference evidence="2 3" key="1">
    <citation type="submission" date="2019-04" db="EMBL/GenBank/DDBJ databases">
        <authorList>
            <person name="Li Y."/>
            <person name="Wang J."/>
        </authorList>
    </citation>
    <scope>NUCLEOTIDE SEQUENCE [LARGE SCALE GENOMIC DNA]</scope>
    <source>
        <strain evidence="2 3">DSM 14668</strain>
    </source>
</reference>
<keyword evidence="3" id="KW-1185">Reference proteome</keyword>
<sequence>MKQNSSRRVFPLAISLLGAVFAPLGCAADDGAPLDLEEEVSEAQQELVSLGLFVISNNTIWKRGAIGPGTGNDWTGLVADVYGVTGMAVHEGELYVIASNYLYKRESLSSGSWVVVGEAYGGTALASFDGSLYMTTSNGLFLRGATGPGTGNDWTYVGEAYAVTAMAAYNGSLYAVSNDALWKRGAIGPGTGNDWSYAGDAYAVTGMGNYNGSLYVASNSALWKRGAIGPGTGSDWSYAGDAYGVTSMAATPKCPSGQTLVSDLLTCVTLTPWANQTELPAGSKIAIRLRRVMTNYYGGSEVWTKWIGVSASDNQTIDAVDVDLTSRNIFTATTYRPGGQPYYDLPWYNMLASNGNYVGGSNDGTGRLLASHDLANAGMFGRGWNSSQASEFMLEPYPWGQRDAWLNRVKTQGGYYELCLSPFTLGTAHITQWLNGGYPNYGCYVSGDVDYFVVN</sequence>
<dbReference type="EMBL" id="SSMQ01000127">
    <property type="protein sequence ID" value="TKC93057.1"/>
    <property type="molecule type" value="Genomic_DNA"/>
</dbReference>
<accession>A0A4U1IH75</accession>
<feature type="signal peptide" evidence="1">
    <location>
        <begin position="1"/>
        <end position="27"/>
    </location>
</feature>
<evidence type="ECO:0000313" key="3">
    <source>
        <dbReference type="Proteomes" id="UP000309215"/>
    </source>
</evidence>
<dbReference type="Proteomes" id="UP000309215">
    <property type="component" value="Unassembled WGS sequence"/>
</dbReference>
<organism evidence="2 3">
    <name type="scientific">Polyangium fumosum</name>
    <dbReference type="NCBI Taxonomy" id="889272"/>
    <lineage>
        <taxon>Bacteria</taxon>
        <taxon>Pseudomonadati</taxon>
        <taxon>Myxococcota</taxon>
        <taxon>Polyangia</taxon>
        <taxon>Polyangiales</taxon>
        <taxon>Polyangiaceae</taxon>
        <taxon>Polyangium</taxon>
    </lineage>
</organism>
<protein>
    <submittedName>
        <fullName evidence="2">Uncharacterized protein</fullName>
    </submittedName>
</protein>
<comment type="caution">
    <text evidence="2">The sequence shown here is derived from an EMBL/GenBank/DDBJ whole genome shotgun (WGS) entry which is preliminary data.</text>
</comment>
<gene>
    <name evidence="2" type="ORF">E8A74_49880</name>
</gene>
<keyword evidence="1" id="KW-0732">Signal</keyword>
<evidence type="ECO:0000256" key="1">
    <source>
        <dbReference type="SAM" id="SignalP"/>
    </source>
</evidence>
<dbReference type="OrthoDB" id="2806980at2"/>
<name>A0A4U1IH75_9BACT</name>